<evidence type="ECO:0000313" key="1">
    <source>
        <dbReference type="EMBL" id="RDH45629.1"/>
    </source>
</evidence>
<evidence type="ECO:0000313" key="2">
    <source>
        <dbReference type="Proteomes" id="UP000257039"/>
    </source>
</evidence>
<dbReference type="AlphaFoldDB" id="A0A4P9VS40"/>
<reference evidence="1 2" key="1">
    <citation type="submission" date="2017-04" db="EMBL/GenBank/DDBJ databases">
        <title>Draft genome sequence of Zooshikella ganghwensis VG4 isolated from Red Sea sediments.</title>
        <authorList>
            <person name="Rehman Z."/>
            <person name="Alam I."/>
            <person name="Kamau A."/>
            <person name="Bajic V."/>
            <person name="Leiknes T."/>
        </authorList>
    </citation>
    <scope>NUCLEOTIDE SEQUENCE [LARGE SCALE GENOMIC DNA]</scope>
    <source>
        <strain evidence="1 2">VG4</strain>
    </source>
</reference>
<proteinExistence type="predicted"/>
<dbReference type="InterPro" id="IPR025459">
    <property type="entry name" value="DUF4279"/>
</dbReference>
<comment type="caution">
    <text evidence="1">The sequence shown here is derived from an EMBL/GenBank/DDBJ whole genome shotgun (WGS) entry which is preliminary data.</text>
</comment>
<accession>A0A4P9VS40</accession>
<dbReference type="Proteomes" id="UP000257039">
    <property type="component" value="Unassembled WGS sequence"/>
</dbReference>
<organism evidence="1 2">
    <name type="scientific">Zooshikella ganghwensis</name>
    <dbReference type="NCBI Taxonomy" id="202772"/>
    <lineage>
        <taxon>Bacteria</taxon>
        <taxon>Pseudomonadati</taxon>
        <taxon>Pseudomonadota</taxon>
        <taxon>Gammaproteobacteria</taxon>
        <taxon>Oceanospirillales</taxon>
        <taxon>Zooshikellaceae</taxon>
        <taxon>Zooshikella</taxon>
    </lineage>
</organism>
<protein>
    <submittedName>
        <fullName evidence="1">DUF4279 domain-containing protein</fullName>
    </submittedName>
</protein>
<dbReference type="Pfam" id="PF14106">
    <property type="entry name" value="DUF4279"/>
    <property type="match status" value="1"/>
</dbReference>
<sequence>MLVNLLHQCGSVASKTIKHLSFNLALYEKRKNVEYNDDYGTCEETYVTLLVYPGEIPFSEISFTLGLTPTRTSKKQDFPRKRVNGWFYSTQKIIQSRDCRRHIDFILDQIIERKDAVRYLKLKGVKIEMTCCWHSASGHGGPTISPYQMKKLVELDIEIWWDIYFSDED</sequence>
<keyword evidence="2" id="KW-1185">Reference proteome</keyword>
<dbReference type="EMBL" id="NDXW01000001">
    <property type="protein sequence ID" value="RDH45629.1"/>
    <property type="molecule type" value="Genomic_DNA"/>
</dbReference>
<gene>
    <name evidence="1" type="ORF">B9G39_20445</name>
</gene>
<name>A0A4P9VS40_9GAMM</name>